<dbReference type="RefSeq" id="WP_069153785.1">
    <property type="nucleotide sequence ID" value="NZ_MCGH01000003.1"/>
</dbReference>
<accession>A0A1E3A3D5</accession>
<dbReference type="Proteomes" id="UP000094067">
    <property type="component" value="Unassembled WGS sequence"/>
</dbReference>
<evidence type="ECO:0000313" key="2">
    <source>
        <dbReference type="Proteomes" id="UP000094067"/>
    </source>
</evidence>
<comment type="caution">
    <text evidence="1">The sequence shown here is derived from an EMBL/GenBank/DDBJ whole genome shotgun (WGS) entry which is preliminary data.</text>
</comment>
<evidence type="ECO:0000313" key="1">
    <source>
        <dbReference type="EMBL" id="ODM03260.1"/>
    </source>
</evidence>
<name>A0A1E3A3D5_9FIRM</name>
<protein>
    <submittedName>
        <fullName evidence="1">Uncharacterized protein</fullName>
    </submittedName>
</protein>
<dbReference type="AlphaFoldDB" id="A0A1E3A3D5"/>
<organism evidence="1 2">
    <name type="scientific">Eisenbergiella tayi</name>
    <dbReference type="NCBI Taxonomy" id="1432052"/>
    <lineage>
        <taxon>Bacteria</taxon>
        <taxon>Bacillati</taxon>
        <taxon>Bacillota</taxon>
        <taxon>Clostridia</taxon>
        <taxon>Lachnospirales</taxon>
        <taxon>Lachnospiraceae</taxon>
        <taxon>Eisenbergiella</taxon>
    </lineage>
</organism>
<dbReference type="EMBL" id="MCGH01000003">
    <property type="protein sequence ID" value="ODM03260.1"/>
    <property type="molecule type" value="Genomic_DNA"/>
</dbReference>
<sequence length="831" mass="95005">MKFLEYKLFSGGFINRFLTAGVFTKENPFRKTVLQGKVNEWLIKGYSIHDNPCRMEVFRDRIGNIPPYMDICGMLPGDELEVFGQKKELKVYFPFGNAGIADSGFYENPAYLRSYGYTLLEVPEEENAEFEISTCGAVTVWLNEELVTDFVPFQRNSEQHTTVLAALRKGTNKLVVCLEDLAERDTDYHYQIRYLGAQDIMIRVPVKEETDTETIRRAEQALSDMYFDKEAYMSESVYLNLVAFTSVPVKMLLTPDRGFGQRQYIIQPGQKGMTLFHADEVPSNFYFFRLEIMVSGLVMSKVIGTYSFNTRFMKYQEDSYEERKQRIRKIIRDSDEMSDYRAIIRMDEGETPDNLEKILSYHLGWVNEKRDCSDFRLIILVYMYVRFSGRFSEKLRKDVEDAMAGYRYWADEPGDDVMWFFSENHALMFHICQYFAGKSMPERMFTCSGLTGAQAARKAEGLLDAWFESFFTEFATEWNSSTYLPIDVMGLAYLYDLTEKGSSLHEKAKKALDMLAFSLAVNEHKGNIMTSFGRTYERELKGSYSTGMPSLLYLFYNAGHMNDHFRALVPVVVGDYEPPEEYKQFVNLSGEEELIHQNTQGIGGFVNLYLYKNSRALLSTAVGFRPYGPGYQENIVQADLDGTAQVFINHPGETEIYGNGRPGFWAGNGCLPLAVQYRNISILEYHIVSGSRLDFTHAYIPLSEFESFKLSGRSAALEKDGGFIGVRALNGLHRQTEGHCRNREFISPGRDNVWVLKVGACGEYRNVDELLDDMERMEISMGEDGKVTVTDGTSRYEIENNKLYVNGESVHHYPLDVAGHLVITGGKESGN</sequence>
<gene>
    <name evidence="1" type="ORF">BEI61_04055</name>
</gene>
<proteinExistence type="predicted"/>
<reference evidence="1 2" key="1">
    <citation type="submission" date="2016-07" db="EMBL/GenBank/DDBJ databases">
        <title>Characterization of isolates of Eisenbergiella tayi derived from blood cultures, using whole genome sequencing.</title>
        <authorList>
            <person name="Burdz T."/>
            <person name="Wiebe D."/>
            <person name="Huynh C."/>
            <person name="Bernard K."/>
        </authorList>
    </citation>
    <scope>NUCLEOTIDE SEQUENCE [LARGE SCALE GENOMIC DNA]</scope>
    <source>
        <strain evidence="1 2">NML 110608</strain>
    </source>
</reference>